<dbReference type="EMBL" id="JACBYR010000001">
    <property type="protein sequence ID" value="NYE80949.1"/>
    <property type="molecule type" value="Genomic_DNA"/>
</dbReference>
<evidence type="ECO:0000259" key="3">
    <source>
        <dbReference type="Pfam" id="PF01425"/>
    </source>
</evidence>
<sequence>MPSNGLHRLSIAQLREAYAAGTTTPVDVVESLFDAIGSDPVNAFCVLDKPAARAMAEASAERFRQGASLSPLDGIPVSIKDLIDVAGYPTRRGSTATSDAPAAADAPSVRRLREGGALLFGKTTTSEFGWAANSESTATGVTMHPTLLGKSPGGSSCGAAAQIGRQWGPLALGSDAGGSIRIPASFCGLVGFKPTFGAIPLGPQSAFAEFAHLTPLTRSVEDCRIAMEVLSVADPLDPHSMYPRARTGQEGRGSSAAGSTGPMRSAAAALSNGMPAGSSAPSGGTAAVSASAAALGYCIDIGPDAGLDPAIAAAVEAQVESLRAQGYRVDAFRFDWAALAIDFWNVWLSRIHESFVTLAVHTRAQFDPRLQACFDAGASLSADTLVRSRVRLREASAELARVFSRIDLLLTPAASSGAFDIGKLCADSHPKAADIARTHNWLLGSPYAFPFNLTQQPALALPLGSTAHGLPFGLQIVGRKFHDDQVLAFGAQLESSHAS</sequence>
<dbReference type="AlphaFoldDB" id="A0A7Y9IQ67"/>
<dbReference type="GO" id="GO:0016740">
    <property type="term" value="F:transferase activity"/>
    <property type="evidence" value="ECO:0007669"/>
    <property type="project" value="UniProtKB-KW"/>
</dbReference>
<gene>
    <name evidence="4" type="ORF">FHW18_000220</name>
</gene>
<dbReference type="PANTHER" id="PTHR11895">
    <property type="entry name" value="TRANSAMIDASE"/>
    <property type="match status" value="1"/>
</dbReference>
<evidence type="ECO:0000313" key="4">
    <source>
        <dbReference type="EMBL" id="NYE80949.1"/>
    </source>
</evidence>
<dbReference type="Gene3D" id="3.90.1300.10">
    <property type="entry name" value="Amidase signature (AS) domain"/>
    <property type="match status" value="1"/>
</dbReference>
<feature type="domain" description="Amidase" evidence="3">
    <location>
        <begin position="27"/>
        <end position="243"/>
    </location>
</feature>
<evidence type="ECO:0000313" key="5">
    <source>
        <dbReference type="Proteomes" id="UP000542125"/>
    </source>
</evidence>
<evidence type="ECO:0000256" key="1">
    <source>
        <dbReference type="ARBA" id="ARBA00009199"/>
    </source>
</evidence>
<dbReference type="PANTHER" id="PTHR11895:SF7">
    <property type="entry name" value="GLUTAMYL-TRNA(GLN) AMIDOTRANSFERASE SUBUNIT A, MITOCHONDRIAL"/>
    <property type="match status" value="1"/>
</dbReference>
<protein>
    <submittedName>
        <fullName evidence="4">Asp-tRNA(Asn)/Glu-tRNA(Gln) amidotransferase A subunit family amidase</fullName>
    </submittedName>
</protein>
<dbReference type="Proteomes" id="UP000542125">
    <property type="component" value="Unassembled WGS sequence"/>
</dbReference>
<feature type="domain" description="Amidase" evidence="3">
    <location>
        <begin position="295"/>
        <end position="487"/>
    </location>
</feature>
<evidence type="ECO:0000256" key="2">
    <source>
        <dbReference type="SAM" id="MobiDB-lite"/>
    </source>
</evidence>
<dbReference type="InterPro" id="IPR036928">
    <property type="entry name" value="AS_sf"/>
</dbReference>
<keyword evidence="4" id="KW-0808">Transferase</keyword>
<dbReference type="Pfam" id="PF01425">
    <property type="entry name" value="Amidase"/>
    <property type="match status" value="2"/>
</dbReference>
<keyword evidence="5" id="KW-1185">Reference proteome</keyword>
<organism evidence="4 5">
    <name type="scientific">Pigmentiphaga litoralis</name>
    <dbReference type="NCBI Taxonomy" id="516702"/>
    <lineage>
        <taxon>Bacteria</taxon>
        <taxon>Pseudomonadati</taxon>
        <taxon>Pseudomonadota</taxon>
        <taxon>Betaproteobacteria</taxon>
        <taxon>Burkholderiales</taxon>
        <taxon>Alcaligenaceae</taxon>
        <taxon>Pigmentiphaga</taxon>
    </lineage>
</organism>
<reference evidence="4 5" key="1">
    <citation type="submission" date="2020-07" db="EMBL/GenBank/DDBJ databases">
        <title>Genomic Encyclopedia of Type Strains, Phase IV (KMG-V): Genome sequencing to study the core and pangenomes of soil and plant-associated prokaryotes.</title>
        <authorList>
            <person name="Whitman W."/>
        </authorList>
    </citation>
    <scope>NUCLEOTIDE SEQUENCE [LARGE SCALE GENOMIC DNA]</scope>
    <source>
        <strain evidence="4 5">SAS40</strain>
    </source>
</reference>
<name>A0A7Y9IQ67_9BURK</name>
<proteinExistence type="inferred from homology"/>
<dbReference type="InterPro" id="IPR000120">
    <property type="entry name" value="Amidase"/>
</dbReference>
<feature type="region of interest" description="Disordered" evidence="2">
    <location>
        <begin position="238"/>
        <end position="263"/>
    </location>
</feature>
<comment type="similarity">
    <text evidence="1">Belongs to the amidase family.</text>
</comment>
<accession>A0A7Y9IQ67</accession>
<dbReference type="SUPFAM" id="SSF75304">
    <property type="entry name" value="Amidase signature (AS) enzymes"/>
    <property type="match status" value="1"/>
</dbReference>
<dbReference type="InterPro" id="IPR023631">
    <property type="entry name" value="Amidase_dom"/>
</dbReference>
<comment type="caution">
    <text evidence="4">The sequence shown here is derived from an EMBL/GenBank/DDBJ whole genome shotgun (WGS) entry which is preliminary data.</text>
</comment>
<dbReference type="RefSeq" id="WP_179582514.1">
    <property type="nucleotide sequence ID" value="NZ_JACBYR010000001.1"/>
</dbReference>